<evidence type="ECO:0000256" key="2">
    <source>
        <dbReference type="SAM" id="MobiDB-lite"/>
    </source>
</evidence>
<organism evidence="4 5">
    <name type="scientific">Symbiodinium necroappetens</name>
    <dbReference type="NCBI Taxonomy" id="1628268"/>
    <lineage>
        <taxon>Eukaryota</taxon>
        <taxon>Sar</taxon>
        <taxon>Alveolata</taxon>
        <taxon>Dinophyceae</taxon>
        <taxon>Suessiales</taxon>
        <taxon>Symbiodiniaceae</taxon>
        <taxon>Symbiodinium</taxon>
    </lineage>
</organism>
<feature type="region of interest" description="Disordered" evidence="2">
    <location>
        <begin position="17"/>
        <end position="71"/>
    </location>
</feature>
<feature type="region of interest" description="Disordered" evidence="2">
    <location>
        <begin position="544"/>
        <end position="581"/>
    </location>
</feature>
<reference evidence="4" key="1">
    <citation type="submission" date="2021-02" db="EMBL/GenBank/DDBJ databases">
        <authorList>
            <person name="Dougan E. K."/>
            <person name="Rhodes N."/>
            <person name="Thang M."/>
            <person name="Chan C."/>
        </authorList>
    </citation>
    <scope>NUCLEOTIDE SEQUENCE</scope>
</reference>
<dbReference type="PROSITE" id="PS00018">
    <property type="entry name" value="EF_HAND_1"/>
    <property type="match status" value="2"/>
</dbReference>
<dbReference type="GO" id="GO:0005509">
    <property type="term" value="F:calcium ion binding"/>
    <property type="evidence" value="ECO:0007669"/>
    <property type="project" value="InterPro"/>
</dbReference>
<dbReference type="SUPFAM" id="SSF47473">
    <property type="entry name" value="EF-hand"/>
    <property type="match status" value="1"/>
</dbReference>
<feature type="non-terminal residue" evidence="4">
    <location>
        <position position="1"/>
    </location>
</feature>
<gene>
    <name evidence="4" type="ORF">SNEC2469_LOCUS23274</name>
</gene>
<evidence type="ECO:0000313" key="4">
    <source>
        <dbReference type="EMBL" id="CAE7792017.1"/>
    </source>
</evidence>
<proteinExistence type="predicted"/>
<feature type="compositionally biased region" description="Polar residues" evidence="2">
    <location>
        <begin position="402"/>
        <end position="415"/>
    </location>
</feature>
<dbReference type="InterPro" id="IPR011992">
    <property type="entry name" value="EF-hand-dom_pair"/>
</dbReference>
<dbReference type="InterPro" id="IPR018247">
    <property type="entry name" value="EF_Hand_1_Ca_BS"/>
</dbReference>
<comment type="caution">
    <text evidence="4">The sequence shown here is derived from an EMBL/GenBank/DDBJ whole genome shotgun (WGS) entry which is preliminary data.</text>
</comment>
<feature type="compositionally biased region" description="Low complexity" evidence="2">
    <location>
        <begin position="62"/>
        <end position="71"/>
    </location>
</feature>
<feature type="compositionally biased region" description="Polar residues" evidence="2">
    <location>
        <begin position="423"/>
        <end position="437"/>
    </location>
</feature>
<evidence type="ECO:0000256" key="1">
    <source>
        <dbReference type="ARBA" id="ARBA00022837"/>
    </source>
</evidence>
<dbReference type="Proteomes" id="UP000601435">
    <property type="component" value="Unassembled WGS sequence"/>
</dbReference>
<dbReference type="Gene3D" id="1.10.238.10">
    <property type="entry name" value="EF-hand"/>
    <property type="match status" value="1"/>
</dbReference>
<dbReference type="PROSITE" id="PS50222">
    <property type="entry name" value="EF_HAND_2"/>
    <property type="match status" value="1"/>
</dbReference>
<name>A0A812YR94_9DINO</name>
<dbReference type="InterPro" id="IPR002048">
    <property type="entry name" value="EF_hand_dom"/>
</dbReference>
<sequence length="956" mass="106102">AELPILVPPPAHRVLDLGQAATTKPSSKKRSSRRTLVEGSGFVHIPEAQKRRSKLPKSLQFEAAQPPAAEVEAQDNRQALEKTGLSTAQQGALEVDRAYVARQLAQQVEETNKEASFQRQAAAVADRWWSSIFLPVPAPRQLLPEALAHSPCSVLPNSWPSSHWPISSKVKLAPEEIEEIVRLCRLFAGLTQPETLEVAKGDSGAEANELVLSRPAFCQLLIALGISPRAQNLVPRYHRVVNCFDAQAKQCLVSGMPVSGGMILGLVLPCLPEKPDESAMWQLVNDSKTVALMRLFGLLLDDMATNPLLEGQDMVEALPRAKKHFFFSLLPAAQAYADARRRLLHQMAAKAQKQAVRWSPAVEEPSLSHTRKGDRNVPTSGASTRPTSVSSHVPKDMDAESEMTSEAPSQTSSPTNRRRTPKSRSQSGRRVPPQTNTPVKVEEEPDDEPPSALQPLPPEMLKAGFLQSQMLEPEILSFGAMFLGVFQVLFNKYHDFPTSACASQMSISGFLRFCFDFGLFPSVVDLQTIQQLYALCAAEGEKQDSMKQDAKSSSTDRAASPAPTKSSQKKRISPKKLRKQADSPNQIFWNGQQVPMHLGWLTRDFAHHSEQESKCVCILSAINDWMKDRMWTPADVFNFLDINASGLISTREFIEGAKLMRLKNLPSDEELRRLLPLLMSADKGLIAPRELHQALAVIAKQKHKLDLAANFFLKSEPDMSMAEWNASHFFRDLVKVMEKNSWSPGRLFAELGGGKEAITKQELEEKARVLLRVHCGRSPALEVAQPFDILDVNGDGVIEREEFVAIIVQLLKALAMQGKEDSGRRRRQLQALPTKSRASTELERQVEEAFEEILESVQQRQAESQDSVRSLLLALLHGQVRDRVARAREMQTLQDHLSKRSGCGNAFNSDRFIPENTDEGFKLGQHAQPQALAQCCLRHATATTPYPHAVCGRCLP</sequence>
<dbReference type="EMBL" id="CAJNJA010043252">
    <property type="protein sequence ID" value="CAE7792017.1"/>
    <property type="molecule type" value="Genomic_DNA"/>
</dbReference>
<feature type="region of interest" description="Disordered" evidence="2">
    <location>
        <begin position="353"/>
        <end position="457"/>
    </location>
</feature>
<keyword evidence="1" id="KW-0106">Calcium</keyword>
<feature type="compositionally biased region" description="Polar residues" evidence="2">
    <location>
        <begin position="377"/>
        <end position="391"/>
    </location>
</feature>
<protein>
    <recommendedName>
        <fullName evidence="3">EF-hand domain-containing protein</fullName>
    </recommendedName>
</protein>
<dbReference type="OrthoDB" id="443703at2759"/>
<accession>A0A812YR94</accession>
<keyword evidence="5" id="KW-1185">Reference proteome</keyword>
<dbReference type="Pfam" id="PF13202">
    <property type="entry name" value="EF-hand_5"/>
    <property type="match status" value="2"/>
</dbReference>
<evidence type="ECO:0000313" key="5">
    <source>
        <dbReference type="Proteomes" id="UP000601435"/>
    </source>
</evidence>
<feature type="compositionally biased region" description="Basic residues" evidence="2">
    <location>
        <begin position="567"/>
        <end position="578"/>
    </location>
</feature>
<feature type="domain" description="EF-hand" evidence="3">
    <location>
        <begin position="778"/>
        <end position="813"/>
    </location>
</feature>
<dbReference type="SMART" id="SM00054">
    <property type="entry name" value="EFh"/>
    <property type="match status" value="2"/>
</dbReference>
<evidence type="ECO:0000259" key="3">
    <source>
        <dbReference type="PROSITE" id="PS50222"/>
    </source>
</evidence>
<dbReference type="AlphaFoldDB" id="A0A812YR94"/>